<dbReference type="NCBIfam" id="TIGR01686">
    <property type="entry name" value="FkbH"/>
    <property type="match status" value="1"/>
</dbReference>
<dbReference type="NCBIfam" id="TIGR01681">
    <property type="entry name" value="HAD-SF-IIIC"/>
    <property type="match status" value="1"/>
</dbReference>
<protein>
    <recommendedName>
        <fullName evidence="1">N-acetyltransferase domain-containing protein</fullName>
    </recommendedName>
</protein>
<dbReference type="SUPFAM" id="SSF55729">
    <property type="entry name" value="Acyl-CoA N-acyltransferases (Nat)"/>
    <property type="match status" value="1"/>
</dbReference>
<comment type="caution">
    <text evidence="2">The sequence shown here is derived from an EMBL/GenBank/DDBJ whole genome shotgun (WGS) entry which is preliminary data.</text>
</comment>
<sequence>MAVDTFAGTGTDAGALSGLGELRACARAGTLAERYPRVRPLLERLDDDALVLAGRLLARLSPAEVRAAHPGIETVRVAITGRCTLAELLPPLTAHLARHGLLLEPFVSGAGHYRDLTDPGSVLYAHRPDVTLCVLDPVTVWDQITPPWQPYDVALALERERQRLTEAAATHARRAPDGSTLVFNTVPLLRRFAHQLTGLDRRAELGGIWREAGAQLLYLADPAAGLAVLDLEPVLASGIRADDPRLGAYAQAHASPAFLAAYAREAARLIASLRGGVRKCLVLDLDGTLWDGTLAEDGPTGVSASGSARAEAFGAFQRTVKQLASQGVLLAVCSKNDPGEVEAALTAHPEFPLGADDFVAVSAGWGSKAEGIQKIAADLGISPSSVVFADDTPFEREVVRAGVPGAAVIPLDADPALHPERLLAGGWFDLPSVTEEDAARPARYRERGERESSRARTADYAAFLRGLGVRAEVRPVREPEAARLAQLSQRTNRFNLTGARLTTGQVLKHAAAPGALALAVRAADRFGDDGLIGAVFGRAGGDGLRLDNVLMSCRVLGRGIEEAVLAGLLHAARDAGHPAVTVHWRPTRYNAALPGWLAGLGFAAAGRDRYRHPLHDLPEVPAHVDLRLTLDPEGGTGCSASTC</sequence>
<keyword evidence="3" id="KW-1185">Reference proteome</keyword>
<organism evidence="2 3">
    <name type="scientific">Streptomyces smaragdinus</name>
    <dbReference type="NCBI Taxonomy" id="2585196"/>
    <lineage>
        <taxon>Bacteria</taxon>
        <taxon>Bacillati</taxon>
        <taxon>Actinomycetota</taxon>
        <taxon>Actinomycetes</taxon>
        <taxon>Kitasatosporales</taxon>
        <taxon>Streptomycetaceae</taxon>
        <taxon>Streptomyces</taxon>
    </lineage>
</organism>
<evidence type="ECO:0000313" key="2">
    <source>
        <dbReference type="EMBL" id="MQY11662.1"/>
    </source>
</evidence>
<dbReference type="InterPro" id="IPR010033">
    <property type="entry name" value="HAD_SF_ppase_IIIC"/>
</dbReference>
<dbReference type="AlphaFoldDB" id="A0A7K0CF45"/>
<dbReference type="InterPro" id="IPR023214">
    <property type="entry name" value="HAD_sf"/>
</dbReference>
<accession>A0A7K0CF45</accession>
<dbReference type="PROSITE" id="PS51186">
    <property type="entry name" value="GNAT"/>
    <property type="match status" value="1"/>
</dbReference>
<gene>
    <name evidence="2" type="ORF">SRB5_17810</name>
</gene>
<dbReference type="InterPro" id="IPR036514">
    <property type="entry name" value="SGNH_hydro_sf"/>
</dbReference>
<dbReference type="InterPro" id="IPR036412">
    <property type="entry name" value="HAD-like_sf"/>
</dbReference>
<proteinExistence type="predicted"/>
<dbReference type="InterPro" id="IPR016181">
    <property type="entry name" value="Acyl_CoA_acyltransferase"/>
</dbReference>
<evidence type="ECO:0000259" key="1">
    <source>
        <dbReference type="PROSITE" id="PS51186"/>
    </source>
</evidence>
<dbReference type="InterPro" id="IPR010037">
    <property type="entry name" value="FkbH_domain"/>
</dbReference>
<feature type="domain" description="N-acetyltransferase" evidence="1">
    <location>
        <begin position="471"/>
        <end position="631"/>
    </location>
</feature>
<dbReference type="EMBL" id="WEGJ01000004">
    <property type="protein sequence ID" value="MQY11662.1"/>
    <property type="molecule type" value="Genomic_DNA"/>
</dbReference>
<dbReference type="Gene3D" id="3.40.50.1000">
    <property type="entry name" value="HAD superfamily/HAD-like"/>
    <property type="match status" value="1"/>
</dbReference>
<dbReference type="Gene3D" id="3.40.50.1110">
    <property type="entry name" value="SGNH hydrolase"/>
    <property type="match status" value="1"/>
</dbReference>
<dbReference type="RefSeq" id="WP_323377340.1">
    <property type="nucleotide sequence ID" value="NZ_WEGJ01000004.1"/>
</dbReference>
<dbReference type="SUPFAM" id="SSF56784">
    <property type="entry name" value="HAD-like"/>
    <property type="match status" value="1"/>
</dbReference>
<reference evidence="2 3" key="1">
    <citation type="submission" date="2019-10" db="EMBL/GenBank/DDBJ databases">
        <title>Streptomyces smaragdinus sp. nov. and Streptomyces fabii sp. nov., isolated from the gut of fungus growing-termite Macrotermes natalensis.</title>
        <authorList>
            <person name="Schwitalla J."/>
            <person name="Benndorf R."/>
            <person name="Martin K."/>
            <person name="De Beer W."/>
            <person name="Kaster A.-K."/>
            <person name="Vollmers J."/>
            <person name="Poulsen M."/>
            <person name="Beemelmanns C."/>
        </authorList>
    </citation>
    <scope>NUCLEOTIDE SEQUENCE [LARGE SCALE GENOMIC DNA]</scope>
    <source>
        <strain evidence="2 3">RB5</strain>
    </source>
</reference>
<evidence type="ECO:0000313" key="3">
    <source>
        <dbReference type="Proteomes" id="UP000466345"/>
    </source>
</evidence>
<dbReference type="GO" id="GO:0016747">
    <property type="term" value="F:acyltransferase activity, transferring groups other than amino-acyl groups"/>
    <property type="evidence" value="ECO:0007669"/>
    <property type="project" value="InterPro"/>
</dbReference>
<dbReference type="Proteomes" id="UP000466345">
    <property type="component" value="Unassembled WGS sequence"/>
</dbReference>
<dbReference type="InterPro" id="IPR000182">
    <property type="entry name" value="GNAT_dom"/>
</dbReference>
<name>A0A7K0CF45_9ACTN</name>